<evidence type="ECO:0000313" key="1">
    <source>
        <dbReference type="EMBL" id="KAL2326354.1"/>
    </source>
</evidence>
<dbReference type="EMBL" id="JBGMDY010000008">
    <property type="protein sequence ID" value="KAL2326354.1"/>
    <property type="molecule type" value="Genomic_DNA"/>
</dbReference>
<organism evidence="1 2">
    <name type="scientific">Flemingia macrophylla</name>
    <dbReference type="NCBI Taxonomy" id="520843"/>
    <lineage>
        <taxon>Eukaryota</taxon>
        <taxon>Viridiplantae</taxon>
        <taxon>Streptophyta</taxon>
        <taxon>Embryophyta</taxon>
        <taxon>Tracheophyta</taxon>
        <taxon>Spermatophyta</taxon>
        <taxon>Magnoliopsida</taxon>
        <taxon>eudicotyledons</taxon>
        <taxon>Gunneridae</taxon>
        <taxon>Pentapetalae</taxon>
        <taxon>rosids</taxon>
        <taxon>fabids</taxon>
        <taxon>Fabales</taxon>
        <taxon>Fabaceae</taxon>
        <taxon>Papilionoideae</taxon>
        <taxon>50 kb inversion clade</taxon>
        <taxon>NPAAA clade</taxon>
        <taxon>indigoferoid/millettioid clade</taxon>
        <taxon>Phaseoleae</taxon>
        <taxon>Flemingia</taxon>
    </lineage>
</organism>
<name>A0ABD1LS75_9FABA</name>
<dbReference type="Proteomes" id="UP001603857">
    <property type="component" value="Unassembled WGS sequence"/>
</dbReference>
<dbReference type="AlphaFoldDB" id="A0ABD1LS75"/>
<keyword evidence="2" id="KW-1185">Reference proteome</keyword>
<accession>A0ABD1LS75</accession>
<sequence length="126" mass="14011">MYSHWLNQIERPLEDSLMPLLQSTPLYTHVSRTLLQIKERWDFCVFFRLTRPDDIGLGVVDKVSGGAANVEGDGSELGDGSTLEVEGDLEEGAEIELGTMVAHLHYAHVGFALEEELRLSATKDKP</sequence>
<comment type="caution">
    <text evidence="1">The sequence shown here is derived from an EMBL/GenBank/DDBJ whole genome shotgun (WGS) entry which is preliminary data.</text>
</comment>
<proteinExistence type="predicted"/>
<evidence type="ECO:0000313" key="2">
    <source>
        <dbReference type="Proteomes" id="UP001603857"/>
    </source>
</evidence>
<reference evidence="1 2" key="1">
    <citation type="submission" date="2024-08" db="EMBL/GenBank/DDBJ databases">
        <title>Insights into the chromosomal genome structure of Flemingia macrophylla.</title>
        <authorList>
            <person name="Ding Y."/>
            <person name="Zhao Y."/>
            <person name="Bi W."/>
            <person name="Wu M."/>
            <person name="Zhao G."/>
            <person name="Gong Y."/>
            <person name="Li W."/>
            <person name="Zhang P."/>
        </authorList>
    </citation>
    <scope>NUCLEOTIDE SEQUENCE [LARGE SCALE GENOMIC DNA]</scope>
    <source>
        <strain evidence="1">DYQJB</strain>
        <tissue evidence="1">Leaf</tissue>
    </source>
</reference>
<gene>
    <name evidence="1" type="ORF">Fmac_025412</name>
</gene>
<protein>
    <submittedName>
        <fullName evidence="1">Uncharacterized protein</fullName>
    </submittedName>
</protein>